<dbReference type="InterPro" id="IPR024411">
    <property type="entry name" value="Tail_terminator_phage"/>
</dbReference>
<dbReference type="Pfam" id="PF12691">
    <property type="entry name" value="Phage_tail_terminator_6"/>
    <property type="match status" value="1"/>
</dbReference>
<organism evidence="1 2">
    <name type="scientific">Lacrimispora xylanisolvens</name>
    <dbReference type="NCBI Taxonomy" id="384636"/>
    <lineage>
        <taxon>Bacteria</taxon>
        <taxon>Bacillati</taxon>
        <taxon>Bacillota</taxon>
        <taxon>Clostridia</taxon>
        <taxon>Lachnospirales</taxon>
        <taxon>Lachnospiraceae</taxon>
        <taxon>Lacrimispora</taxon>
    </lineage>
</organism>
<proteinExistence type="predicted"/>
<comment type="caution">
    <text evidence="1">The sequence shown here is derived from an EMBL/GenBank/DDBJ whole genome shotgun (WGS) entry which is preliminary data.</text>
</comment>
<sequence length="135" mass="15252">MLSLKDIRQYISSLNIAADDNVYMGKLDNKSQKSIGVYSRPSSGPANIAIGGMECTTYDTKPVSLLVHWNKSKDETERAAFELFERLRCVTSLTIGDTPINYLSLMVPEPQDVGSDDSGVYEYVIWLDFIYERNR</sequence>
<dbReference type="EMBL" id="PTJA01000008">
    <property type="protein sequence ID" value="PPK79851.1"/>
    <property type="molecule type" value="Genomic_DNA"/>
</dbReference>
<dbReference type="AlphaFoldDB" id="A0A2S6HQH3"/>
<dbReference type="RefSeq" id="WP_104437756.1">
    <property type="nucleotide sequence ID" value="NZ_PTJA01000008.1"/>
</dbReference>
<protein>
    <recommendedName>
        <fullName evidence="3">Minor capsid protein</fullName>
    </recommendedName>
</protein>
<dbReference type="Proteomes" id="UP000237749">
    <property type="component" value="Unassembled WGS sequence"/>
</dbReference>
<evidence type="ECO:0000313" key="2">
    <source>
        <dbReference type="Proteomes" id="UP000237749"/>
    </source>
</evidence>
<name>A0A2S6HQH3_9FIRM</name>
<accession>A0A2S6HQH3</accession>
<gene>
    <name evidence="1" type="ORF">BXY41_10876</name>
</gene>
<reference evidence="1 2" key="1">
    <citation type="submission" date="2018-02" db="EMBL/GenBank/DDBJ databases">
        <title>Genomic Encyclopedia of Archaeal and Bacterial Type Strains, Phase II (KMG-II): from individual species to whole genera.</title>
        <authorList>
            <person name="Goeker M."/>
        </authorList>
    </citation>
    <scope>NUCLEOTIDE SEQUENCE [LARGE SCALE GENOMIC DNA]</scope>
    <source>
        <strain evidence="1 2">DSM 3808</strain>
    </source>
</reference>
<evidence type="ECO:0008006" key="3">
    <source>
        <dbReference type="Google" id="ProtNLM"/>
    </source>
</evidence>
<keyword evidence="2" id="KW-1185">Reference proteome</keyword>
<evidence type="ECO:0000313" key="1">
    <source>
        <dbReference type="EMBL" id="PPK79851.1"/>
    </source>
</evidence>